<evidence type="ECO:0000256" key="2">
    <source>
        <dbReference type="ARBA" id="ARBA00022490"/>
    </source>
</evidence>
<dbReference type="Proteomes" id="UP000245657">
    <property type="component" value="Unassembled WGS sequence"/>
</dbReference>
<keyword evidence="2 6" id="KW-0963">Cytoplasm</keyword>
<dbReference type="AlphaFoldDB" id="A0A2V2MZ15"/>
<sequence length="142" mass="15846">MGVVLNEEKLALIARFEHLTGAGSRDVIADEENNRFIFIVNNGEMGLAIGKQGANIKKAAETLGKRCEVVEYSDDPTQFLKNCFHPAKVTEIQYSDYHGDQIAHVVIRDEDRGLAIGKAGKNLNRTKMLALREHNIQNIILE</sequence>
<dbReference type="HAMAP" id="MF_00945_A">
    <property type="entry name" value="NusA_A"/>
    <property type="match status" value="1"/>
</dbReference>
<dbReference type="OrthoDB" id="4116at2157"/>
<keyword evidence="1 6" id="KW-0806">Transcription termination</keyword>
<dbReference type="InterPro" id="IPR010212">
    <property type="entry name" value="NusA_arc"/>
</dbReference>
<dbReference type="InterPro" id="IPR015946">
    <property type="entry name" value="KH_dom-like_a/b"/>
</dbReference>
<dbReference type="Gene3D" id="3.30.300.20">
    <property type="match status" value="2"/>
</dbReference>
<dbReference type="NCBIfam" id="TIGR01952">
    <property type="entry name" value="nusA_arch"/>
    <property type="match status" value="1"/>
</dbReference>
<evidence type="ECO:0000259" key="8">
    <source>
        <dbReference type="Pfam" id="PF26594"/>
    </source>
</evidence>
<organism evidence="9 10">
    <name type="scientific">Methanospirillum lacunae</name>
    <dbReference type="NCBI Taxonomy" id="668570"/>
    <lineage>
        <taxon>Archaea</taxon>
        <taxon>Methanobacteriati</taxon>
        <taxon>Methanobacteriota</taxon>
        <taxon>Stenosarchaea group</taxon>
        <taxon>Methanomicrobia</taxon>
        <taxon>Methanomicrobiales</taxon>
        <taxon>Methanospirillaceae</taxon>
        <taxon>Methanospirillum</taxon>
    </lineage>
</organism>
<dbReference type="SUPFAM" id="SSF54814">
    <property type="entry name" value="Prokaryotic type KH domain (KH-domain type II)"/>
    <property type="match status" value="2"/>
</dbReference>
<comment type="similarity">
    <text evidence="6">Belongs to the NusA family.</text>
</comment>
<dbReference type="InterPro" id="IPR009019">
    <property type="entry name" value="KH_sf_prok-type"/>
</dbReference>
<dbReference type="GO" id="GO:0031564">
    <property type="term" value="P:transcription antitermination"/>
    <property type="evidence" value="ECO:0007669"/>
    <property type="project" value="InterPro"/>
</dbReference>
<name>A0A2V2MZ15_9EURY</name>
<evidence type="ECO:0000313" key="10">
    <source>
        <dbReference type="Proteomes" id="UP000245657"/>
    </source>
</evidence>
<evidence type="ECO:0000256" key="5">
    <source>
        <dbReference type="ARBA" id="ARBA00023163"/>
    </source>
</evidence>
<evidence type="ECO:0000256" key="1">
    <source>
        <dbReference type="ARBA" id="ARBA00022472"/>
    </source>
</evidence>
<comment type="function">
    <text evidence="6">Participates in transcription termination.</text>
</comment>
<evidence type="ECO:0000256" key="3">
    <source>
        <dbReference type="ARBA" id="ARBA00022884"/>
    </source>
</evidence>
<feature type="domain" description="KH type-2" evidence="7">
    <location>
        <begin position="16"/>
        <end position="73"/>
    </location>
</feature>
<evidence type="ECO:0000256" key="4">
    <source>
        <dbReference type="ARBA" id="ARBA00023015"/>
    </source>
</evidence>
<dbReference type="GO" id="GO:0005829">
    <property type="term" value="C:cytosol"/>
    <property type="evidence" value="ECO:0007669"/>
    <property type="project" value="TreeGrafter"/>
</dbReference>
<accession>A0A2V2MZ15</accession>
<feature type="domain" description="NusA-like second KH" evidence="8">
    <location>
        <begin position="76"/>
        <end position="139"/>
    </location>
</feature>
<evidence type="ECO:0000256" key="6">
    <source>
        <dbReference type="HAMAP-Rule" id="MF_00945"/>
    </source>
</evidence>
<keyword evidence="3" id="KW-0694">RNA-binding</keyword>
<dbReference type="Pfam" id="PF07650">
    <property type="entry name" value="KH_2"/>
    <property type="match status" value="1"/>
</dbReference>
<keyword evidence="4 6" id="KW-0805">Transcription regulation</keyword>
<proteinExistence type="inferred from homology"/>
<dbReference type="EMBL" id="QGMY01000006">
    <property type="protein sequence ID" value="PWR72709.1"/>
    <property type="molecule type" value="Genomic_DNA"/>
</dbReference>
<dbReference type="PANTHER" id="PTHR22648:SF0">
    <property type="entry name" value="TRANSCRIPTION TERMINATION_ANTITERMINATION PROTEIN NUSA"/>
    <property type="match status" value="1"/>
</dbReference>
<dbReference type="GeneID" id="97548598"/>
<gene>
    <name evidence="6" type="primary">nusA</name>
    <name evidence="9" type="ORF">DK846_07065</name>
</gene>
<comment type="caution">
    <text evidence="9">The sequence shown here is derived from an EMBL/GenBank/DDBJ whole genome shotgun (WGS) entry which is preliminary data.</text>
</comment>
<dbReference type="InterPro" id="IPR030842">
    <property type="entry name" value="TF_NusA_bacterial"/>
</dbReference>
<reference evidence="9 10" key="1">
    <citation type="submission" date="2018-05" db="EMBL/GenBank/DDBJ databases">
        <title>Draft genome of Methanospirillum lacunae Ki8-1.</title>
        <authorList>
            <person name="Dueholm M.S."/>
            <person name="Nielsen P.H."/>
            <person name="Bakmann L.F."/>
            <person name="Otzen D.E."/>
        </authorList>
    </citation>
    <scope>NUCLEOTIDE SEQUENCE [LARGE SCALE GENOMIC DNA]</scope>
    <source>
        <strain evidence="9 10">Ki8-1</strain>
    </source>
</reference>
<dbReference type="CDD" id="cd22530">
    <property type="entry name" value="KH-II_NusA_arch_rpt1"/>
    <property type="match status" value="1"/>
</dbReference>
<dbReference type="InterPro" id="IPR004044">
    <property type="entry name" value="KH_dom_type_2"/>
</dbReference>
<keyword evidence="5 6" id="KW-0804">Transcription</keyword>
<dbReference type="GO" id="GO:0006353">
    <property type="term" value="P:DNA-templated transcription termination"/>
    <property type="evidence" value="ECO:0007669"/>
    <property type="project" value="UniProtKB-UniRule"/>
</dbReference>
<protein>
    <recommendedName>
        <fullName evidence="6">Probable transcription termination protein NusA</fullName>
    </recommendedName>
</protein>
<dbReference type="PANTHER" id="PTHR22648">
    <property type="entry name" value="TRANSCRIPTION TERMINATION FACTOR NUSA"/>
    <property type="match status" value="1"/>
</dbReference>
<dbReference type="GO" id="GO:0003723">
    <property type="term" value="F:RNA binding"/>
    <property type="evidence" value="ECO:0007669"/>
    <property type="project" value="UniProtKB-KW"/>
</dbReference>
<evidence type="ECO:0000313" key="9">
    <source>
        <dbReference type="EMBL" id="PWR72709.1"/>
    </source>
</evidence>
<keyword evidence="10" id="KW-1185">Reference proteome</keyword>
<dbReference type="RefSeq" id="WP_109968220.1">
    <property type="nucleotide sequence ID" value="NZ_CP176093.1"/>
</dbReference>
<evidence type="ECO:0000259" key="7">
    <source>
        <dbReference type="Pfam" id="PF07650"/>
    </source>
</evidence>
<dbReference type="InterPro" id="IPR058582">
    <property type="entry name" value="KH_NusA_2nd"/>
</dbReference>
<comment type="subcellular location">
    <subcellularLocation>
        <location evidence="6">Cytoplasm</location>
    </subcellularLocation>
</comment>
<dbReference type="Pfam" id="PF26594">
    <property type="entry name" value="KH_NusA_2nd"/>
    <property type="match status" value="1"/>
</dbReference>